<accession>A0A5U8VIQ2</accession>
<evidence type="ECO:0008006" key="2">
    <source>
        <dbReference type="Google" id="ProtNLM"/>
    </source>
</evidence>
<organism evidence="1">
    <name type="scientific">Salmonella enterica subsp. enterica serovar Agona</name>
    <dbReference type="NCBI Taxonomy" id="58095"/>
    <lineage>
        <taxon>Bacteria</taxon>
        <taxon>Pseudomonadati</taxon>
        <taxon>Pseudomonadota</taxon>
        <taxon>Gammaproteobacteria</taxon>
        <taxon>Enterobacterales</taxon>
        <taxon>Enterobacteriaceae</taxon>
        <taxon>Salmonella</taxon>
    </lineage>
</organism>
<reference evidence="1" key="1">
    <citation type="submission" date="2018-07" db="EMBL/GenBank/DDBJ databases">
        <authorList>
            <person name="Ashton P.M."/>
            <person name="Dallman T."/>
            <person name="Nair S."/>
            <person name="De Pinna E."/>
            <person name="Peters T."/>
            <person name="Grant K."/>
        </authorList>
    </citation>
    <scope>NUCLEOTIDE SEQUENCE</scope>
    <source>
        <strain evidence="1">423873</strain>
    </source>
</reference>
<evidence type="ECO:0000313" key="1">
    <source>
        <dbReference type="EMBL" id="EBS0218478.1"/>
    </source>
</evidence>
<sequence>MLFMEKINLTVCGQDITFEPNQTAYNKFINEMAMDNKIVPAHNYLTRIVATESKEVLTDILKRPGAALQLAGKVNELYAPELEIEVKN</sequence>
<name>A0A5U8VIQ2_SALET</name>
<dbReference type="EMBL" id="AAGUFA010000021">
    <property type="protein sequence ID" value="EBS0218478.1"/>
    <property type="molecule type" value="Genomic_DNA"/>
</dbReference>
<protein>
    <recommendedName>
        <fullName evidence="2">Phage protein</fullName>
    </recommendedName>
</protein>
<comment type="caution">
    <text evidence="1">The sequence shown here is derived from an EMBL/GenBank/DDBJ whole genome shotgun (WGS) entry which is preliminary data.</text>
</comment>
<dbReference type="AlphaFoldDB" id="A0A5U8VIQ2"/>
<dbReference type="InterPro" id="IPR024406">
    <property type="entry name" value="TAC-10"/>
</dbReference>
<dbReference type="Pfam" id="PF10963">
    <property type="entry name" value="Phage_TAC_10"/>
    <property type="match status" value="1"/>
</dbReference>
<proteinExistence type="predicted"/>
<gene>
    <name evidence="1" type="ORF">DTV28_18700</name>
</gene>